<evidence type="ECO:0000313" key="1">
    <source>
        <dbReference type="EMBL" id="KAF0894577.1"/>
    </source>
</evidence>
<comment type="caution">
    <text evidence="1">The sequence shown here is derived from an EMBL/GenBank/DDBJ whole genome shotgun (WGS) entry which is preliminary data.</text>
</comment>
<keyword evidence="2" id="KW-1185">Reference proteome</keyword>
<accession>A0A6G1C3N4</accession>
<sequence length="109" mass="12224">MVVSVFSDAAPSFPSPETLNRCSAAKRPMIAGECRLRRPHQVVNEEKLRPHSLLLLFAQTLTFFESPLQMAPRKQPARRNSEPQLWKQLQQQAVYLATLSPAIIGGTKV</sequence>
<name>A0A6G1C3N4_9ORYZ</name>
<proteinExistence type="predicted"/>
<dbReference type="Proteomes" id="UP000479710">
    <property type="component" value="Unassembled WGS sequence"/>
</dbReference>
<dbReference type="AlphaFoldDB" id="A0A6G1C3N4"/>
<gene>
    <name evidence="1" type="ORF">E2562_001877</name>
</gene>
<protein>
    <submittedName>
        <fullName evidence="1">Uncharacterized protein</fullName>
    </submittedName>
</protein>
<dbReference type="EMBL" id="SPHZ02000010">
    <property type="protein sequence ID" value="KAF0894577.1"/>
    <property type="molecule type" value="Genomic_DNA"/>
</dbReference>
<organism evidence="1 2">
    <name type="scientific">Oryza meyeriana var. granulata</name>
    <dbReference type="NCBI Taxonomy" id="110450"/>
    <lineage>
        <taxon>Eukaryota</taxon>
        <taxon>Viridiplantae</taxon>
        <taxon>Streptophyta</taxon>
        <taxon>Embryophyta</taxon>
        <taxon>Tracheophyta</taxon>
        <taxon>Spermatophyta</taxon>
        <taxon>Magnoliopsida</taxon>
        <taxon>Liliopsida</taxon>
        <taxon>Poales</taxon>
        <taxon>Poaceae</taxon>
        <taxon>BOP clade</taxon>
        <taxon>Oryzoideae</taxon>
        <taxon>Oryzeae</taxon>
        <taxon>Oryzinae</taxon>
        <taxon>Oryza</taxon>
        <taxon>Oryza meyeriana</taxon>
    </lineage>
</organism>
<reference evidence="1 2" key="1">
    <citation type="submission" date="2019-11" db="EMBL/GenBank/DDBJ databases">
        <title>Whole genome sequence of Oryza granulata.</title>
        <authorList>
            <person name="Li W."/>
        </authorList>
    </citation>
    <scope>NUCLEOTIDE SEQUENCE [LARGE SCALE GENOMIC DNA]</scope>
    <source>
        <strain evidence="2">cv. Menghai</strain>
        <tissue evidence="1">Leaf</tissue>
    </source>
</reference>
<evidence type="ECO:0000313" key="2">
    <source>
        <dbReference type="Proteomes" id="UP000479710"/>
    </source>
</evidence>